<accession>A0ABQ7GZU5</accession>
<feature type="region of interest" description="Disordered" evidence="2">
    <location>
        <begin position="1636"/>
        <end position="1709"/>
    </location>
</feature>
<evidence type="ECO:0000256" key="1">
    <source>
        <dbReference type="SAM" id="Coils"/>
    </source>
</evidence>
<feature type="compositionally biased region" description="Low complexity" evidence="2">
    <location>
        <begin position="230"/>
        <end position="247"/>
    </location>
</feature>
<feature type="region of interest" description="Disordered" evidence="2">
    <location>
        <begin position="1285"/>
        <end position="1308"/>
    </location>
</feature>
<evidence type="ECO:0000256" key="2">
    <source>
        <dbReference type="SAM" id="MobiDB-lite"/>
    </source>
</evidence>
<feature type="compositionally biased region" description="Low complexity" evidence="2">
    <location>
        <begin position="889"/>
        <end position="934"/>
    </location>
</feature>
<feature type="region of interest" description="Disordered" evidence="2">
    <location>
        <begin position="1175"/>
        <end position="1197"/>
    </location>
</feature>
<evidence type="ECO:0000313" key="4">
    <source>
        <dbReference type="Proteomes" id="UP000815325"/>
    </source>
</evidence>
<dbReference type="EMBL" id="MU069523">
    <property type="protein sequence ID" value="KAF5840132.1"/>
    <property type="molecule type" value="Genomic_DNA"/>
</dbReference>
<feature type="compositionally biased region" description="Low complexity" evidence="2">
    <location>
        <begin position="1523"/>
        <end position="1561"/>
    </location>
</feature>
<name>A0ABQ7GZU5_DUNSA</name>
<evidence type="ECO:0000313" key="3">
    <source>
        <dbReference type="EMBL" id="KAF5840132.1"/>
    </source>
</evidence>
<feature type="region of interest" description="Disordered" evidence="2">
    <location>
        <begin position="1353"/>
        <end position="1382"/>
    </location>
</feature>
<feature type="compositionally biased region" description="Acidic residues" evidence="2">
    <location>
        <begin position="1175"/>
        <end position="1191"/>
    </location>
</feature>
<gene>
    <name evidence="3" type="ORF">DUNSADRAFT_17733</name>
</gene>
<keyword evidence="1" id="KW-0175">Coiled coil</keyword>
<feature type="compositionally biased region" description="Low complexity" evidence="2">
    <location>
        <begin position="424"/>
        <end position="443"/>
    </location>
</feature>
<proteinExistence type="predicted"/>
<protein>
    <submittedName>
        <fullName evidence="3">Uncharacterized protein</fullName>
    </submittedName>
</protein>
<feature type="compositionally biased region" description="Pro residues" evidence="2">
    <location>
        <begin position="1068"/>
        <end position="1081"/>
    </location>
</feature>
<feature type="region of interest" description="Disordered" evidence="2">
    <location>
        <begin position="1597"/>
        <end position="1616"/>
    </location>
</feature>
<feature type="region of interest" description="Disordered" evidence="2">
    <location>
        <begin position="589"/>
        <end position="611"/>
    </location>
</feature>
<dbReference type="Proteomes" id="UP000815325">
    <property type="component" value="Unassembled WGS sequence"/>
</dbReference>
<feature type="region of interest" description="Disordered" evidence="2">
    <location>
        <begin position="230"/>
        <end position="269"/>
    </location>
</feature>
<sequence length="1759" mass="179495">MRRKPLGDISNCYTPPSPACVPGLLLSPRDDAAVPVKLTPASKGRDDLPSAWQQLTPRTPHHQSESFLSEDVQLTPPECKAMLSAINSAVDATEVKPGANEMPNSLEGWLQQVGITDTVSGTLKEQLQILYDRACESARLRSFMEAMKINELEMAAHEADDSARQMDLLADENTFLYEAKSSLMNDNELLRRQLQEAQARLESRVELQLQAQQQQQQQQQGQLHLLLEPSSRQAQQQQQQREQQQQQGHPASGQGRAMVPPMPPTPALIHTPAMTQASTLSGTPAWVTTRQGPLAPSPGLSALSIRTPSLDETEVWMQLDASFAAQRALTPLETPTLQDALAWVDGPSAYSARPRAHQAFGSPQSAFCPTANSTDNPTANHKDTPSANIKGSCIANNNGSPAADTNHSSTTSTKDSPAAFGEHSPAANSKGSPAASSKSSPAGDSEDTPACQSAGQGAPGTGIVQPLDQLTLRQACPATPSSNQQSVDPLTPACAATSSSVAAPATAGAAAAAREQRHAACPTGALAPDLGAVHVPAEQTGSSSTDAASAACLPAALAESCSTDAASAAHLPAALVESGSAVMPARSARQPQLATAEEPGVGVSLHQPRPTAAEEPSVGVSLLASDQGTVHLCVTPLARALKHGQPHGPTPDAQRLDVSSVHAGSQLSMVSRQSPSPVMWADWAAAAAAAGAAPDAISRAGSQMGTASCRPPEQQFFEDIAAAAGPGTNTDGTPAASIACPPAHQSPTRVTRSNTTTSAMAGYATTPDMARDAIAPAMADMTSNTTTPAMAGNATTPAMAGDAAMASIATTPAMTNNTTTPAMVGKATSPAPWAAPGPTAHGSEISFGSCGAAGFASESMGATASRLQRSSPGLAGAKAGSEAQGAGGNTSTAGAEAGAAGAEAMQGAGGSKSAASHSPPAAAASGPQAGAANATPRASDQKNSAHQSEANVQPEGILPTAQISMQDAVHSTPCVSAQFATPIERGSVAFQTPYSGGASFQTGASAFASATRSVTSKPPANAWDGNRFDVASALSFSTPPAQPCEPATSAAATHDSSNTHRPIQPHGEPSPPSSSAPLPAPPPLPFAAAFFNAFSAAFESAPAPAPPPCAPAHGADAAAPLRVPAVGGLQLNVAQASPPAEAALSPFPPNLAPAGSVGEAVGRVGNSAWALLCSDDEEEVEEEEEEEEEEGNGVSEAVVDVEGARTEEVQEEREEGNGVSEAKAVAAAARDGEAETTLRATVSSPCKMEAGSALHVTACGPEEQSAGTALLAIELESQIQVPAQPTPTHQQDAAAAQGCTPGTSQDHTPDAAAWGILRYQTPDPRATQAGERTTPPCQATTYPLKPLACPWGPQQGYQSASPTLQHHADHLRSENSTSSGGSTRYKPLCLNWCSAPSSQSRGVPGATVRAHSAASTPSTRGVNTLGVHDLCSDAESGQPKVFSKLDTSTPAPATKEQAAMQPQQAVLAGDIQQGVCSAGPAPPATTSETAAGVADADQASPGYMRQGMCSAGPAPPANMSETAAAVADADQASPQQTAAAVADADQASPQQTAAAVADADQASPQQTAAAVADVDQGLPEHVGTMYLALAPDMNTAAGGDREAAAQHSPARSDQLQLRAAASMVAPSEKLSTVASTALPMQHNDGEADTRTATSNEWDNQAPSTLRSPEAAGVPEEGEAIPDAGVLPSRSQQEKRSSRWGRRVTKEQEKEIRRRAAALKIHISPYFKGSRSRRTAARVCDGPACDSQDVERSASNLFQS</sequence>
<feature type="coiled-coil region" evidence="1">
    <location>
        <begin position="180"/>
        <end position="207"/>
    </location>
</feature>
<feature type="region of interest" description="Disordered" evidence="2">
    <location>
        <begin position="1505"/>
        <end position="1561"/>
    </location>
</feature>
<feature type="region of interest" description="Disordered" evidence="2">
    <location>
        <begin position="354"/>
        <end position="464"/>
    </location>
</feature>
<reference evidence="3" key="1">
    <citation type="submission" date="2017-08" db="EMBL/GenBank/DDBJ databases">
        <authorList>
            <person name="Polle J.E."/>
            <person name="Barry K."/>
            <person name="Cushman J."/>
            <person name="Schmutz J."/>
            <person name="Tran D."/>
            <person name="Hathwaick L.T."/>
            <person name="Yim W.C."/>
            <person name="Jenkins J."/>
            <person name="Mckie-Krisberg Z.M."/>
            <person name="Prochnik S."/>
            <person name="Lindquist E."/>
            <person name="Dockter R.B."/>
            <person name="Adam C."/>
            <person name="Molina H."/>
            <person name="Bunkerborg J."/>
            <person name="Jin E."/>
            <person name="Buchheim M."/>
            <person name="Magnuson J."/>
        </authorList>
    </citation>
    <scope>NUCLEOTIDE SEQUENCE</scope>
    <source>
        <strain evidence="3">CCAP 19/18</strain>
    </source>
</reference>
<feature type="region of interest" description="Disordered" evidence="2">
    <location>
        <begin position="863"/>
        <end position="951"/>
    </location>
</feature>
<feature type="compositionally biased region" description="Polar residues" evidence="2">
    <location>
        <begin position="1650"/>
        <end position="1666"/>
    </location>
</feature>
<feature type="region of interest" description="Disordered" evidence="2">
    <location>
        <begin position="1037"/>
        <end position="1081"/>
    </location>
</feature>
<feature type="compositionally biased region" description="Polar residues" evidence="2">
    <location>
        <begin position="936"/>
        <end position="951"/>
    </location>
</feature>
<feature type="compositionally biased region" description="Polar residues" evidence="2">
    <location>
        <begin position="1050"/>
        <end position="1061"/>
    </location>
</feature>
<comment type="caution">
    <text evidence="3">The sequence shown here is derived from an EMBL/GenBank/DDBJ whole genome shotgun (WGS) entry which is preliminary data.</text>
</comment>
<keyword evidence="4" id="KW-1185">Reference proteome</keyword>
<feature type="compositionally biased region" description="Polar residues" evidence="2">
    <location>
        <begin position="1355"/>
        <end position="1364"/>
    </location>
</feature>
<organism evidence="3 4">
    <name type="scientific">Dunaliella salina</name>
    <name type="common">Green alga</name>
    <name type="synonym">Protococcus salinus</name>
    <dbReference type="NCBI Taxonomy" id="3046"/>
    <lineage>
        <taxon>Eukaryota</taxon>
        <taxon>Viridiplantae</taxon>
        <taxon>Chlorophyta</taxon>
        <taxon>core chlorophytes</taxon>
        <taxon>Chlorophyceae</taxon>
        <taxon>CS clade</taxon>
        <taxon>Chlamydomonadales</taxon>
        <taxon>Dunaliellaceae</taxon>
        <taxon>Dunaliella</taxon>
    </lineage>
</organism>
<feature type="compositionally biased region" description="Polar residues" evidence="2">
    <location>
        <begin position="361"/>
        <end position="415"/>
    </location>
</feature>